<proteinExistence type="inferred from homology"/>
<dbReference type="Proteomes" id="UP000289152">
    <property type="component" value="Unassembled WGS sequence"/>
</dbReference>
<dbReference type="AlphaFoldDB" id="A0A4Q1BTS2"/>
<dbReference type="InterPro" id="IPR043198">
    <property type="entry name" value="Cyclin/Ssn8"/>
</dbReference>
<reference evidence="5 6" key="1">
    <citation type="submission" date="2016-06" db="EMBL/GenBank/DDBJ databases">
        <title>Evolution of pathogenesis and genome organization in the Tremellales.</title>
        <authorList>
            <person name="Cuomo C."/>
            <person name="Litvintseva A."/>
            <person name="Heitman J."/>
            <person name="Chen Y."/>
            <person name="Sun S."/>
            <person name="Springer D."/>
            <person name="Dromer F."/>
            <person name="Young S."/>
            <person name="Zeng Q."/>
            <person name="Chapman S."/>
            <person name="Gujja S."/>
            <person name="Saif S."/>
            <person name="Birren B."/>
        </authorList>
    </citation>
    <scope>NUCLEOTIDE SEQUENCE [LARGE SCALE GENOMIC DNA]</scope>
    <source>
        <strain evidence="5 6">ATCC 28783</strain>
    </source>
</reference>
<feature type="domain" description="Cyclin-like" evidence="4">
    <location>
        <begin position="129"/>
        <end position="212"/>
    </location>
</feature>
<dbReference type="Gene3D" id="1.10.472.10">
    <property type="entry name" value="Cyclin-like"/>
    <property type="match status" value="1"/>
</dbReference>
<evidence type="ECO:0000256" key="2">
    <source>
        <dbReference type="RuleBase" id="RU000383"/>
    </source>
</evidence>
<feature type="region of interest" description="Disordered" evidence="3">
    <location>
        <begin position="447"/>
        <end position="496"/>
    </location>
</feature>
<gene>
    <name evidence="5" type="ORF">M231_01189</name>
</gene>
<dbReference type="InterPro" id="IPR031658">
    <property type="entry name" value="Cyclin_C_2"/>
</dbReference>
<evidence type="ECO:0000313" key="6">
    <source>
        <dbReference type="Proteomes" id="UP000289152"/>
    </source>
</evidence>
<evidence type="ECO:0000313" key="5">
    <source>
        <dbReference type="EMBL" id="RXK41481.1"/>
    </source>
</evidence>
<comment type="similarity">
    <text evidence="2">Belongs to the cyclin family.</text>
</comment>
<dbReference type="Pfam" id="PF16899">
    <property type="entry name" value="Cyclin_C_2"/>
    <property type="match status" value="1"/>
</dbReference>
<dbReference type="PANTHER" id="PTHR10026">
    <property type="entry name" value="CYCLIN"/>
    <property type="match status" value="1"/>
</dbReference>
<dbReference type="InterPro" id="IPR013763">
    <property type="entry name" value="Cyclin-like_dom"/>
</dbReference>
<dbReference type="FunFam" id="1.10.472.10:FF:000095">
    <property type="entry name" value="Cyclin Ccl1, putative (AFU_orthologue AFUA_5G07030)"/>
    <property type="match status" value="1"/>
</dbReference>
<feature type="region of interest" description="Disordered" evidence="3">
    <location>
        <begin position="299"/>
        <end position="320"/>
    </location>
</feature>
<feature type="compositionally biased region" description="Polar residues" evidence="3">
    <location>
        <begin position="346"/>
        <end position="367"/>
    </location>
</feature>
<dbReference type="InterPro" id="IPR036915">
    <property type="entry name" value="Cyclin-like_sf"/>
</dbReference>
<dbReference type="GO" id="GO:0006357">
    <property type="term" value="P:regulation of transcription by RNA polymerase II"/>
    <property type="evidence" value="ECO:0007669"/>
    <property type="project" value="InterPro"/>
</dbReference>
<dbReference type="CDD" id="cd20525">
    <property type="entry name" value="CYCLIN_CCNH_rpt2"/>
    <property type="match status" value="1"/>
</dbReference>
<dbReference type="VEuPathDB" id="FungiDB:TREMEDRAFT_25459"/>
<dbReference type="STRING" id="5217.A0A4Q1BTS2"/>
<name>A0A4Q1BTS2_TREME</name>
<evidence type="ECO:0000259" key="4">
    <source>
        <dbReference type="SMART" id="SM00385"/>
    </source>
</evidence>
<keyword evidence="1 2" id="KW-0195">Cyclin</keyword>
<dbReference type="GO" id="GO:0016538">
    <property type="term" value="F:cyclin-dependent protein serine/threonine kinase regulator activity"/>
    <property type="evidence" value="ECO:0007669"/>
    <property type="project" value="InterPro"/>
</dbReference>
<dbReference type="Pfam" id="PF00134">
    <property type="entry name" value="Cyclin_N"/>
    <property type="match status" value="1"/>
</dbReference>
<dbReference type="CDD" id="cd20524">
    <property type="entry name" value="CYCLIN_CCNH_rpt1"/>
    <property type="match status" value="1"/>
</dbReference>
<dbReference type="SUPFAM" id="SSF47954">
    <property type="entry name" value="Cyclin-like"/>
    <property type="match status" value="2"/>
</dbReference>
<keyword evidence="6" id="KW-1185">Reference proteome</keyword>
<feature type="region of interest" description="Disordered" evidence="3">
    <location>
        <begin position="35"/>
        <end position="56"/>
    </location>
</feature>
<protein>
    <recommendedName>
        <fullName evidence="4">Cyclin-like domain-containing protein</fullName>
    </recommendedName>
</protein>
<dbReference type="InterPro" id="IPR006671">
    <property type="entry name" value="Cyclin_N"/>
</dbReference>
<dbReference type="EMBL" id="SDIL01000008">
    <property type="protein sequence ID" value="RXK41481.1"/>
    <property type="molecule type" value="Genomic_DNA"/>
</dbReference>
<evidence type="ECO:0000256" key="3">
    <source>
        <dbReference type="SAM" id="MobiDB-lite"/>
    </source>
</evidence>
<organism evidence="5 6">
    <name type="scientific">Tremella mesenterica</name>
    <name type="common">Jelly fungus</name>
    <dbReference type="NCBI Taxonomy" id="5217"/>
    <lineage>
        <taxon>Eukaryota</taxon>
        <taxon>Fungi</taxon>
        <taxon>Dikarya</taxon>
        <taxon>Basidiomycota</taxon>
        <taxon>Agaricomycotina</taxon>
        <taxon>Tremellomycetes</taxon>
        <taxon>Tremellales</taxon>
        <taxon>Tremellaceae</taxon>
        <taxon>Tremella</taxon>
    </lineage>
</organism>
<sequence>MEDKTSTLSLDFVLLSLSIHPMTLSSDTSKLILEQEEEEQEKEEKEEKEEKGYSQGYQDSSQYLHWRYSPEHLYTIRYELNLKCAEKIKTNQRLEREAQSSLGHDPSPYTEPPSLNVTDELVLIRFYSSQISQICRKGFGLPEMVENTAITYLKRFYLKNSVMDWHPKNIMPTCLFLAAKTTNHPIPIDIFVPKFAKLSPGDIFDTEFLVAQSLSFQFWVKGPEKALRGFGLDFQTLSNPEPISLTLSKASHYLSQSRLTDVEFFYTPSQIALSCWSLSSTSLVDKWLDEKYDSLSTLSIQSSSTHHDPSDSSRIPLMGSTSEVDHVNGMYQETSIDTGISDKQGENNPRIENNPGKSYSSLDQVQSRQEKKQEFSTGTGTGIGLGKGIGPFGISRNTLEEILNEIKKGISKVKEIDIKQVKEVDKRLRGNMNPEKIPGTALYTKKQEQNQIDVSSAKQSKAAKSTKLTKTQLQDTQIFGEPLRKPLSPKVDTNTE</sequence>
<feature type="compositionally biased region" description="Low complexity" evidence="3">
    <location>
        <begin position="455"/>
        <end position="474"/>
    </location>
</feature>
<dbReference type="InParanoid" id="A0A4Q1BTS2"/>
<evidence type="ECO:0000256" key="1">
    <source>
        <dbReference type="ARBA" id="ARBA00023127"/>
    </source>
</evidence>
<comment type="caution">
    <text evidence="5">The sequence shown here is derived from an EMBL/GenBank/DDBJ whole genome shotgun (WGS) entry which is preliminary data.</text>
</comment>
<feature type="region of interest" description="Disordered" evidence="3">
    <location>
        <begin position="337"/>
        <end position="379"/>
    </location>
</feature>
<dbReference type="OrthoDB" id="340962at2759"/>
<feature type="compositionally biased region" description="Basic and acidic residues" evidence="3">
    <location>
        <begin position="42"/>
        <end position="52"/>
    </location>
</feature>
<accession>A0A4Q1BTS2</accession>
<dbReference type="SMART" id="SM00385">
    <property type="entry name" value="CYCLIN"/>
    <property type="match status" value="1"/>
</dbReference>